<dbReference type="Proteomes" id="UP000642488">
    <property type="component" value="Unassembled WGS sequence"/>
</dbReference>
<comment type="caution">
    <text evidence="1">The sequence shown here is derived from an EMBL/GenBank/DDBJ whole genome shotgun (WGS) entry which is preliminary data.</text>
</comment>
<evidence type="ECO:0000313" key="2">
    <source>
        <dbReference type="Proteomes" id="UP000642488"/>
    </source>
</evidence>
<reference evidence="1" key="1">
    <citation type="submission" date="2020-12" db="EMBL/GenBank/DDBJ databases">
        <title>Bacterial taxonomy.</title>
        <authorList>
            <person name="Pan X."/>
        </authorList>
    </citation>
    <scope>NUCLEOTIDE SEQUENCE</scope>
    <source>
        <strain evidence="1">KCTC 52957</strain>
    </source>
</reference>
<name>A0A934IK22_9RHOB</name>
<proteinExistence type="predicted"/>
<dbReference type="AlphaFoldDB" id="A0A934IK22"/>
<organism evidence="1 2">
    <name type="scientific">Palleronia pontilimi</name>
    <dbReference type="NCBI Taxonomy" id="1964209"/>
    <lineage>
        <taxon>Bacteria</taxon>
        <taxon>Pseudomonadati</taxon>
        <taxon>Pseudomonadota</taxon>
        <taxon>Alphaproteobacteria</taxon>
        <taxon>Rhodobacterales</taxon>
        <taxon>Roseobacteraceae</taxon>
        <taxon>Palleronia</taxon>
    </lineage>
</organism>
<keyword evidence="2" id="KW-1185">Reference proteome</keyword>
<gene>
    <name evidence="1" type="ORF">ILP92_16630</name>
</gene>
<dbReference type="EMBL" id="JAEKPD010000022">
    <property type="protein sequence ID" value="MBJ3764368.1"/>
    <property type="molecule type" value="Genomic_DNA"/>
</dbReference>
<accession>A0A934IK22</accession>
<sequence length="55" mass="6040">MPTRNRNQISALQDAIDARASAPVILVWIRHRPRVTTLRPVAHALAANGFQVVVA</sequence>
<dbReference type="RefSeq" id="WP_198917538.1">
    <property type="nucleotide sequence ID" value="NZ_JAEKPD010000022.1"/>
</dbReference>
<protein>
    <submittedName>
        <fullName evidence="1">Uncharacterized protein</fullName>
    </submittedName>
</protein>
<evidence type="ECO:0000313" key="1">
    <source>
        <dbReference type="EMBL" id="MBJ3764368.1"/>
    </source>
</evidence>